<evidence type="ECO:0000256" key="1">
    <source>
        <dbReference type="ARBA" id="ARBA00023125"/>
    </source>
</evidence>
<evidence type="ECO:0000313" key="5">
    <source>
        <dbReference type="Proteomes" id="UP000275225"/>
    </source>
</evidence>
<comment type="caution">
    <text evidence="4">The sequence shown here is derived from an EMBL/GenBank/DDBJ whole genome shotgun (WGS) entry which is preliminary data.</text>
</comment>
<reference evidence="4 5" key="1">
    <citation type="submission" date="2018-11" db="EMBL/GenBank/DDBJ databases">
        <authorList>
            <person name="Li F."/>
        </authorList>
    </citation>
    <scope>NUCLEOTIDE SEQUENCE [LARGE SCALE GENOMIC DNA]</scope>
    <source>
        <strain evidence="4 5">YS17T</strain>
    </source>
</reference>
<evidence type="ECO:0000313" key="4">
    <source>
        <dbReference type="EMBL" id="RQN02584.1"/>
    </source>
</evidence>
<dbReference type="Gene3D" id="1.10.10.60">
    <property type="entry name" value="Homeodomain-like"/>
    <property type="match status" value="1"/>
</dbReference>
<sequence>MSSPRRRGRPRADETVDRRAAILQAARRRFAVRGFAGTTVRAIAADAGVDPSLVAHYFGTKQQLLVASLELPVNPLEKLAGVVHDGVPGLGERLVRTFVSSWDPHREVIATLIRGAMAGDDAHPPILLVPRDVLIATLSEVIDGTDREVRAELIASQVVGLATLRYVVAVEPLASAPVDEVVRWYAPAIQSVADNPA</sequence>
<dbReference type="Pfam" id="PF00440">
    <property type="entry name" value="TetR_N"/>
    <property type="match status" value="1"/>
</dbReference>
<dbReference type="SUPFAM" id="SSF46689">
    <property type="entry name" value="Homeodomain-like"/>
    <property type="match status" value="1"/>
</dbReference>
<proteinExistence type="predicted"/>
<keyword evidence="1 2" id="KW-0238">DNA-binding</keyword>
<feature type="DNA-binding region" description="H-T-H motif" evidence="2">
    <location>
        <begin position="39"/>
        <end position="58"/>
    </location>
</feature>
<dbReference type="Gene3D" id="1.10.357.10">
    <property type="entry name" value="Tetracycline Repressor, domain 2"/>
    <property type="match status" value="1"/>
</dbReference>
<dbReference type="Pfam" id="PF17920">
    <property type="entry name" value="TetR_C_16"/>
    <property type="match status" value="1"/>
</dbReference>
<dbReference type="EMBL" id="RQJX01000019">
    <property type="protein sequence ID" value="RQN02584.1"/>
    <property type="molecule type" value="Genomic_DNA"/>
</dbReference>
<dbReference type="PROSITE" id="PS50977">
    <property type="entry name" value="HTH_TETR_2"/>
    <property type="match status" value="1"/>
</dbReference>
<dbReference type="PANTHER" id="PTHR30055:SF235">
    <property type="entry name" value="TRANSCRIPTIONAL REGULATORY PROTEIN"/>
    <property type="match status" value="1"/>
</dbReference>
<dbReference type="SUPFAM" id="SSF48498">
    <property type="entry name" value="Tetracyclin repressor-like, C-terminal domain"/>
    <property type="match status" value="1"/>
</dbReference>
<dbReference type="InterPro" id="IPR009057">
    <property type="entry name" value="Homeodomain-like_sf"/>
</dbReference>
<dbReference type="InterPro" id="IPR050109">
    <property type="entry name" value="HTH-type_TetR-like_transc_reg"/>
</dbReference>
<protein>
    <submittedName>
        <fullName evidence="4">TetR/AcrR family transcriptional regulator</fullName>
    </submittedName>
</protein>
<evidence type="ECO:0000256" key="2">
    <source>
        <dbReference type="PROSITE-ProRule" id="PRU00335"/>
    </source>
</evidence>
<dbReference type="InterPro" id="IPR001647">
    <property type="entry name" value="HTH_TetR"/>
</dbReference>
<dbReference type="InterPro" id="IPR041678">
    <property type="entry name" value="TetR_C_16"/>
</dbReference>
<organism evidence="4 5">
    <name type="scientific">Aeromicrobium camelliae</name>
    <dbReference type="NCBI Taxonomy" id="1538144"/>
    <lineage>
        <taxon>Bacteria</taxon>
        <taxon>Bacillati</taxon>
        <taxon>Actinomycetota</taxon>
        <taxon>Actinomycetes</taxon>
        <taxon>Propionibacteriales</taxon>
        <taxon>Nocardioidaceae</taxon>
        <taxon>Aeromicrobium</taxon>
    </lineage>
</organism>
<dbReference type="AlphaFoldDB" id="A0A3N6XXY5"/>
<dbReference type="GO" id="GO:0000976">
    <property type="term" value="F:transcription cis-regulatory region binding"/>
    <property type="evidence" value="ECO:0007669"/>
    <property type="project" value="TreeGrafter"/>
</dbReference>
<accession>A0A3N6XXY5</accession>
<gene>
    <name evidence="4" type="ORF">EHW97_12725</name>
</gene>
<dbReference type="Proteomes" id="UP000275225">
    <property type="component" value="Unassembled WGS sequence"/>
</dbReference>
<name>A0A3N6XXY5_9ACTN</name>
<keyword evidence="5" id="KW-1185">Reference proteome</keyword>
<dbReference type="RefSeq" id="WP_124237556.1">
    <property type="nucleotide sequence ID" value="NZ_JBHUFI010000010.1"/>
</dbReference>
<dbReference type="PANTHER" id="PTHR30055">
    <property type="entry name" value="HTH-TYPE TRANSCRIPTIONAL REGULATOR RUTR"/>
    <property type="match status" value="1"/>
</dbReference>
<dbReference type="InterPro" id="IPR036271">
    <property type="entry name" value="Tet_transcr_reg_TetR-rel_C_sf"/>
</dbReference>
<evidence type="ECO:0000259" key="3">
    <source>
        <dbReference type="PROSITE" id="PS50977"/>
    </source>
</evidence>
<dbReference type="OrthoDB" id="3210235at2"/>
<feature type="domain" description="HTH tetR-type" evidence="3">
    <location>
        <begin position="16"/>
        <end position="76"/>
    </location>
</feature>
<dbReference type="PRINTS" id="PR00455">
    <property type="entry name" value="HTHTETR"/>
</dbReference>
<dbReference type="GO" id="GO:0003700">
    <property type="term" value="F:DNA-binding transcription factor activity"/>
    <property type="evidence" value="ECO:0007669"/>
    <property type="project" value="TreeGrafter"/>
</dbReference>